<dbReference type="Proteomes" id="UP000271339">
    <property type="component" value="Unassembled WGS sequence"/>
</dbReference>
<evidence type="ECO:0000256" key="2">
    <source>
        <dbReference type="SAM" id="SignalP"/>
    </source>
</evidence>
<evidence type="ECO:0000256" key="1">
    <source>
        <dbReference type="ARBA" id="ARBA00022729"/>
    </source>
</evidence>
<feature type="signal peptide" evidence="2">
    <location>
        <begin position="1"/>
        <end position="21"/>
    </location>
</feature>
<dbReference type="RefSeq" id="WP_121906435.1">
    <property type="nucleotide sequence ID" value="NZ_REFC01000011.1"/>
</dbReference>
<dbReference type="AlphaFoldDB" id="A0A3L9Z4Q6"/>
<dbReference type="EMBL" id="REFC01000011">
    <property type="protein sequence ID" value="RMA66439.1"/>
    <property type="molecule type" value="Genomic_DNA"/>
</dbReference>
<sequence>MKTKNYTLPVLFFFLFSTVLAQSHTWTGNGGDIDWFNSANWNSGTVPSSNSIVLIPSGFNVEIVTSIATAESIEMNTTSSLTLSNNLLFSGLWNINADCTVNWTSGTIQGGGIIENNSLFTMTTFDFKLISNITFNNYGMISIVQTNQNKASNGVVINNKPTGIMEIDSVGSWIQENTGNTINNEGVIRKIQTGTGFSTFYLIFDINNTGIIHAEQDQTFLILGGNITLDNMETGVISGSGIFDITANFTNNGSYSPGGENTIGTLEVVNNFSFGNNATIKIDIAGANPGEYDVIELTGSDNLEGVIELNLLSELSIGDELTILTTSNNSSCNMQSFVATNFNGNSYSFEVDCNPNAIVLRVNDILLDIGDFTSEAISFFVQPNPVTDEFRVILNASEEFANSSESLSLRIYNMLGQEVNRISNVSEESIIKRESLSGGLYLLQLTSESKVIATTKMLVQ</sequence>
<dbReference type="InterPro" id="IPR026444">
    <property type="entry name" value="Secre_tail"/>
</dbReference>
<keyword evidence="5" id="KW-1185">Reference proteome</keyword>
<protein>
    <submittedName>
        <fullName evidence="4">Putative secreted protein (Por secretion system target)</fullName>
    </submittedName>
</protein>
<comment type="caution">
    <text evidence="4">The sequence shown here is derived from an EMBL/GenBank/DDBJ whole genome shotgun (WGS) entry which is preliminary data.</text>
</comment>
<keyword evidence="1 2" id="KW-0732">Signal</keyword>
<name>A0A3L9Z4Q6_9FLAO</name>
<feature type="chain" id="PRO_5018182982" evidence="2">
    <location>
        <begin position="22"/>
        <end position="460"/>
    </location>
</feature>
<dbReference type="Pfam" id="PF18962">
    <property type="entry name" value="Por_Secre_tail"/>
    <property type="match status" value="1"/>
</dbReference>
<proteinExistence type="predicted"/>
<organism evidence="4 5">
    <name type="scientific">Ulvibacter antarcticus</name>
    <dbReference type="NCBI Taxonomy" id="442714"/>
    <lineage>
        <taxon>Bacteria</taxon>
        <taxon>Pseudomonadati</taxon>
        <taxon>Bacteroidota</taxon>
        <taxon>Flavobacteriia</taxon>
        <taxon>Flavobacteriales</taxon>
        <taxon>Flavobacteriaceae</taxon>
        <taxon>Ulvibacter</taxon>
    </lineage>
</organism>
<reference evidence="4 5" key="1">
    <citation type="submission" date="2018-10" db="EMBL/GenBank/DDBJ databases">
        <title>Genomic Encyclopedia of Archaeal and Bacterial Type Strains, Phase II (KMG-II): from individual species to whole genera.</title>
        <authorList>
            <person name="Goeker M."/>
        </authorList>
    </citation>
    <scope>NUCLEOTIDE SEQUENCE [LARGE SCALE GENOMIC DNA]</scope>
    <source>
        <strain evidence="4 5">DSM 23424</strain>
    </source>
</reference>
<gene>
    <name evidence="4" type="ORF">BXY75_0864</name>
</gene>
<evidence type="ECO:0000259" key="3">
    <source>
        <dbReference type="Pfam" id="PF18962"/>
    </source>
</evidence>
<accession>A0A3L9Z4Q6</accession>
<dbReference type="OrthoDB" id="1427748at2"/>
<dbReference type="NCBIfam" id="TIGR04183">
    <property type="entry name" value="Por_Secre_tail"/>
    <property type="match status" value="1"/>
</dbReference>
<evidence type="ECO:0000313" key="5">
    <source>
        <dbReference type="Proteomes" id="UP000271339"/>
    </source>
</evidence>
<feature type="domain" description="Secretion system C-terminal sorting" evidence="3">
    <location>
        <begin position="383"/>
        <end position="458"/>
    </location>
</feature>
<evidence type="ECO:0000313" key="4">
    <source>
        <dbReference type="EMBL" id="RMA66439.1"/>
    </source>
</evidence>